<dbReference type="PROSITE" id="PS00061">
    <property type="entry name" value="ADH_SHORT"/>
    <property type="match status" value="1"/>
</dbReference>
<dbReference type="Proteomes" id="UP001303760">
    <property type="component" value="Unassembled WGS sequence"/>
</dbReference>
<dbReference type="Gene3D" id="3.40.50.720">
    <property type="entry name" value="NAD(P)-binding Rossmann-like Domain"/>
    <property type="match status" value="1"/>
</dbReference>
<evidence type="ECO:0000313" key="5">
    <source>
        <dbReference type="EMBL" id="KAK4236195.1"/>
    </source>
</evidence>
<dbReference type="SUPFAM" id="SSF51735">
    <property type="entry name" value="NAD(P)-binding Rossmann-fold domains"/>
    <property type="match status" value="1"/>
</dbReference>
<evidence type="ECO:0000256" key="3">
    <source>
        <dbReference type="ARBA" id="ARBA00023002"/>
    </source>
</evidence>
<gene>
    <name evidence="5" type="ORF">C8A03DRAFT_35923</name>
</gene>
<evidence type="ECO:0000256" key="1">
    <source>
        <dbReference type="ARBA" id="ARBA00006484"/>
    </source>
</evidence>
<comment type="similarity">
    <text evidence="1 4">Belongs to the short-chain dehydrogenases/reductases (SDR) family.</text>
</comment>
<keyword evidence="6" id="KW-1185">Reference proteome</keyword>
<dbReference type="AlphaFoldDB" id="A0AAN7HCG1"/>
<dbReference type="PRINTS" id="PR00081">
    <property type="entry name" value="GDHRDH"/>
</dbReference>
<name>A0AAN7HCG1_9PEZI</name>
<dbReference type="PANTHER" id="PTHR43976">
    <property type="entry name" value="SHORT CHAIN DEHYDROGENASE"/>
    <property type="match status" value="1"/>
</dbReference>
<dbReference type="InterPro" id="IPR036291">
    <property type="entry name" value="NAD(P)-bd_dom_sf"/>
</dbReference>
<keyword evidence="3" id="KW-0560">Oxidoreductase</keyword>
<comment type="caution">
    <text evidence="5">The sequence shown here is derived from an EMBL/GenBank/DDBJ whole genome shotgun (WGS) entry which is preliminary data.</text>
</comment>
<dbReference type="EMBL" id="MU860208">
    <property type="protein sequence ID" value="KAK4236195.1"/>
    <property type="molecule type" value="Genomic_DNA"/>
</dbReference>
<dbReference type="GO" id="GO:0016491">
    <property type="term" value="F:oxidoreductase activity"/>
    <property type="evidence" value="ECO:0007669"/>
    <property type="project" value="UniProtKB-KW"/>
</dbReference>
<dbReference type="PANTHER" id="PTHR43976:SF16">
    <property type="entry name" value="SHORT-CHAIN DEHYDROGENASE_REDUCTASE FAMILY PROTEIN"/>
    <property type="match status" value="1"/>
</dbReference>
<keyword evidence="2" id="KW-0521">NADP</keyword>
<evidence type="ECO:0000313" key="6">
    <source>
        <dbReference type="Proteomes" id="UP001303760"/>
    </source>
</evidence>
<dbReference type="InterPro" id="IPR051911">
    <property type="entry name" value="SDR_oxidoreductase"/>
</dbReference>
<sequence length="283" mass="31708">MTTQLVWLITGCSSGFGQEFVSQILARGDLVIATSRNVNKIRHLEQPGVSLQQLDVTDSQESLNETISKAISIHGRVDVLVNNAGYIVVGSWEDLRYEDFLAQFETNVFGVIKVTRAVLPHLRKHQSSTLVFISSRSGWYGDPFCGAYAGSKFALEGIVESLRWEVEPFGIRTLLIDPGRFRTPFLFSGGNLTRAESRVADYRQAYQRFLDAIAREDGNQPGDVRKGVGVIVDLVRKEGLAKDKEVPFRVPLGTDCYETIEEECEKTLSTLRHWESVIKATDY</sequence>
<proteinExistence type="inferred from homology"/>
<dbReference type="InterPro" id="IPR020904">
    <property type="entry name" value="Sc_DH/Rdtase_CS"/>
</dbReference>
<dbReference type="CDD" id="cd05374">
    <property type="entry name" value="17beta-HSD-like_SDR_c"/>
    <property type="match status" value="1"/>
</dbReference>
<evidence type="ECO:0000256" key="4">
    <source>
        <dbReference type="RuleBase" id="RU000363"/>
    </source>
</evidence>
<reference evidence="5" key="2">
    <citation type="submission" date="2023-05" db="EMBL/GenBank/DDBJ databases">
        <authorList>
            <consortium name="Lawrence Berkeley National Laboratory"/>
            <person name="Steindorff A."/>
            <person name="Hensen N."/>
            <person name="Bonometti L."/>
            <person name="Westerberg I."/>
            <person name="Brannstrom I.O."/>
            <person name="Guillou S."/>
            <person name="Cros-Aarteil S."/>
            <person name="Calhoun S."/>
            <person name="Haridas S."/>
            <person name="Kuo A."/>
            <person name="Mondo S."/>
            <person name="Pangilinan J."/>
            <person name="Riley R."/>
            <person name="Labutti K."/>
            <person name="Andreopoulos B."/>
            <person name="Lipzen A."/>
            <person name="Chen C."/>
            <person name="Yanf M."/>
            <person name="Daum C."/>
            <person name="Ng V."/>
            <person name="Clum A."/>
            <person name="Ohm R."/>
            <person name="Martin F."/>
            <person name="Silar P."/>
            <person name="Natvig D."/>
            <person name="Lalanne C."/>
            <person name="Gautier V."/>
            <person name="Ament-Velasquez S.L."/>
            <person name="Kruys A."/>
            <person name="Hutchinson M.I."/>
            <person name="Powell A.J."/>
            <person name="Barry K."/>
            <person name="Miller A.N."/>
            <person name="Grigoriev I.V."/>
            <person name="Debuchy R."/>
            <person name="Gladieux P."/>
            <person name="Thoren M.H."/>
            <person name="Johannesson H."/>
        </authorList>
    </citation>
    <scope>NUCLEOTIDE SEQUENCE</scope>
    <source>
        <strain evidence="5">CBS 532.94</strain>
    </source>
</reference>
<dbReference type="Pfam" id="PF00106">
    <property type="entry name" value="adh_short"/>
    <property type="match status" value="1"/>
</dbReference>
<reference evidence="5" key="1">
    <citation type="journal article" date="2023" name="Mol. Phylogenet. Evol.">
        <title>Genome-scale phylogeny and comparative genomics of the fungal order Sordariales.</title>
        <authorList>
            <person name="Hensen N."/>
            <person name="Bonometti L."/>
            <person name="Westerberg I."/>
            <person name="Brannstrom I.O."/>
            <person name="Guillou S."/>
            <person name="Cros-Aarteil S."/>
            <person name="Calhoun S."/>
            <person name="Haridas S."/>
            <person name="Kuo A."/>
            <person name="Mondo S."/>
            <person name="Pangilinan J."/>
            <person name="Riley R."/>
            <person name="LaButti K."/>
            <person name="Andreopoulos B."/>
            <person name="Lipzen A."/>
            <person name="Chen C."/>
            <person name="Yan M."/>
            <person name="Daum C."/>
            <person name="Ng V."/>
            <person name="Clum A."/>
            <person name="Steindorff A."/>
            <person name="Ohm R.A."/>
            <person name="Martin F."/>
            <person name="Silar P."/>
            <person name="Natvig D.O."/>
            <person name="Lalanne C."/>
            <person name="Gautier V."/>
            <person name="Ament-Velasquez S.L."/>
            <person name="Kruys A."/>
            <person name="Hutchinson M.I."/>
            <person name="Powell A.J."/>
            <person name="Barry K."/>
            <person name="Miller A.N."/>
            <person name="Grigoriev I.V."/>
            <person name="Debuchy R."/>
            <person name="Gladieux P."/>
            <person name="Hiltunen Thoren M."/>
            <person name="Johannesson H."/>
        </authorList>
    </citation>
    <scope>NUCLEOTIDE SEQUENCE</scope>
    <source>
        <strain evidence="5">CBS 532.94</strain>
    </source>
</reference>
<dbReference type="InterPro" id="IPR002347">
    <property type="entry name" value="SDR_fam"/>
</dbReference>
<evidence type="ECO:0000256" key="2">
    <source>
        <dbReference type="ARBA" id="ARBA00022857"/>
    </source>
</evidence>
<protein>
    <submittedName>
        <fullName evidence="5">Uncharacterized protein</fullName>
    </submittedName>
</protein>
<organism evidence="5 6">
    <name type="scientific">Achaetomium macrosporum</name>
    <dbReference type="NCBI Taxonomy" id="79813"/>
    <lineage>
        <taxon>Eukaryota</taxon>
        <taxon>Fungi</taxon>
        <taxon>Dikarya</taxon>
        <taxon>Ascomycota</taxon>
        <taxon>Pezizomycotina</taxon>
        <taxon>Sordariomycetes</taxon>
        <taxon>Sordariomycetidae</taxon>
        <taxon>Sordariales</taxon>
        <taxon>Chaetomiaceae</taxon>
        <taxon>Achaetomium</taxon>
    </lineage>
</organism>
<dbReference type="PRINTS" id="PR00080">
    <property type="entry name" value="SDRFAMILY"/>
</dbReference>
<accession>A0AAN7HCG1</accession>